<dbReference type="Proteomes" id="UP000799421">
    <property type="component" value="Unassembled WGS sequence"/>
</dbReference>
<organism evidence="2 3">
    <name type="scientific">Piedraia hortae CBS 480.64</name>
    <dbReference type="NCBI Taxonomy" id="1314780"/>
    <lineage>
        <taxon>Eukaryota</taxon>
        <taxon>Fungi</taxon>
        <taxon>Dikarya</taxon>
        <taxon>Ascomycota</taxon>
        <taxon>Pezizomycotina</taxon>
        <taxon>Dothideomycetes</taxon>
        <taxon>Dothideomycetidae</taxon>
        <taxon>Capnodiales</taxon>
        <taxon>Piedraiaceae</taxon>
        <taxon>Piedraia</taxon>
    </lineage>
</organism>
<feature type="region of interest" description="Disordered" evidence="1">
    <location>
        <begin position="1"/>
        <end position="40"/>
    </location>
</feature>
<reference evidence="2" key="1">
    <citation type="journal article" date="2020" name="Stud. Mycol.">
        <title>101 Dothideomycetes genomes: a test case for predicting lifestyles and emergence of pathogens.</title>
        <authorList>
            <person name="Haridas S."/>
            <person name="Albert R."/>
            <person name="Binder M."/>
            <person name="Bloem J."/>
            <person name="Labutti K."/>
            <person name="Salamov A."/>
            <person name="Andreopoulos B."/>
            <person name="Baker S."/>
            <person name="Barry K."/>
            <person name="Bills G."/>
            <person name="Bluhm B."/>
            <person name="Cannon C."/>
            <person name="Castanera R."/>
            <person name="Culley D."/>
            <person name="Daum C."/>
            <person name="Ezra D."/>
            <person name="Gonzalez J."/>
            <person name="Henrissat B."/>
            <person name="Kuo A."/>
            <person name="Liang C."/>
            <person name="Lipzen A."/>
            <person name="Lutzoni F."/>
            <person name="Magnuson J."/>
            <person name="Mondo S."/>
            <person name="Nolan M."/>
            <person name="Ohm R."/>
            <person name="Pangilinan J."/>
            <person name="Park H.-J."/>
            <person name="Ramirez L."/>
            <person name="Alfaro M."/>
            <person name="Sun H."/>
            <person name="Tritt A."/>
            <person name="Yoshinaga Y."/>
            <person name="Zwiers L.-H."/>
            <person name="Turgeon B."/>
            <person name="Goodwin S."/>
            <person name="Spatafora J."/>
            <person name="Crous P."/>
            <person name="Grigoriev I."/>
        </authorList>
    </citation>
    <scope>NUCLEOTIDE SEQUENCE</scope>
    <source>
        <strain evidence="2">CBS 480.64</strain>
    </source>
</reference>
<protein>
    <submittedName>
        <fullName evidence="2">Uncharacterized protein</fullName>
    </submittedName>
</protein>
<evidence type="ECO:0000256" key="1">
    <source>
        <dbReference type="SAM" id="MobiDB-lite"/>
    </source>
</evidence>
<accession>A0A6A7C6P2</accession>
<sequence>MDSAGTGSGSPGGSDALKTRPAKRSGGTRVGGAEAEKIGTNRAQMVGKDIGKLGINRESLGGEGNVVVCGQAQNALGLCRAMIQHEKNTVTTNVAVQDKLDIVI</sequence>
<name>A0A6A7C6P2_9PEZI</name>
<dbReference type="AlphaFoldDB" id="A0A6A7C6P2"/>
<feature type="compositionally biased region" description="Gly residues" evidence="1">
    <location>
        <begin position="1"/>
        <end position="12"/>
    </location>
</feature>
<keyword evidence="3" id="KW-1185">Reference proteome</keyword>
<evidence type="ECO:0000313" key="3">
    <source>
        <dbReference type="Proteomes" id="UP000799421"/>
    </source>
</evidence>
<evidence type="ECO:0000313" key="2">
    <source>
        <dbReference type="EMBL" id="KAF2862922.1"/>
    </source>
</evidence>
<proteinExistence type="predicted"/>
<dbReference type="EMBL" id="MU005963">
    <property type="protein sequence ID" value="KAF2862922.1"/>
    <property type="molecule type" value="Genomic_DNA"/>
</dbReference>
<gene>
    <name evidence="2" type="ORF">K470DRAFT_268493</name>
</gene>